<evidence type="ECO:0000259" key="1">
    <source>
        <dbReference type="Pfam" id="PF26154"/>
    </source>
</evidence>
<name>A0A4R1QYS0_9FIRM</name>
<sequence>MEQLREEQKEALQVTKDYLVKLIAGMESLVPELKGKKKDDTDDFLKQCLDGLNWVIQVYNRTSDLINEGKVRIVKEEVNNSILSFNEAMQSKDDKKIALSLEKDIIVFLQNLSKAIEKVL</sequence>
<dbReference type="InterPro" id="IPR058355">
    <property type="entry name" value="DUF8042"/>
</dbReference>
<proteinExistence type="predicted"/>
<dbReference type="EMBL" id="SLUO01000007">
    <property type="protein sequence ID" value="TCL58111.1"/>
    <property type="molecule type" value="Genomic_DNA"/>
</dbReference>
<reference evidence="2 3" key="1">
    <citation type="submission" date="2019-03" db="EMBL/GenBank/DDBJ databases">
        <title>Genomic Encyclopedia of Type Strains, Phase IV (KMG-IV): sequencing the most valuable type-strain genomes for metagenomic binning, comparative biology and taxonomic classification.</title>
        <authorList>
            <person name="Goeker M."/>
        </authorList>
    </citation>
    <scope>NUCLEOTIDE SEQUENCE [LARGE SCALE GENOMIC DNA]</scope>
    <source>
        <strain evidence="2 3">DSM 100556</strain>
    </source>
</reference>
<dbReference type="RefSeq" id="WP_031391031.1">
    <property type="nucleotide sequence ID" value="NZ_JPNB01000002.1"/>
</dbReference>
<accession>A0A4R1QYS0</accession>
<dbReference type="OrthoDB" id="2059610at2"/>
<feature type="domain" description="DUF8042" evidence="1">
    <location>
        <begin position="6"/>
        <end position="120"/>
    </location>
</feature>
<evidence type="ECO:0000313" key="3">
    <source>
        <dbReference type="Proteomes" id="UP000295718"/>
    </source>
</evidence>
<keyword evidence="3" id="KW-1185">Reference proteome</keyword>
<dbReference type="AlphaFoldDB" id="A0A4R1QYS0"/>
<protein>
    <recommendedName>
        <fullName evidence="1">DUF8042 domain-containing protein</fullName>
    </recommendedName>
</protein>
<gene>
    <name evidence="2" type="ORF">EDD76_107227</name>
</gene>
<comment type="caution">
    <text evidence="2">The sequence shown here is derived from an EMBL/GenBank/DDBJ whole genome shotgun (WGS) entry which is preliminary data.</text>
</comment>
<dbReference type="Pfam" id="PF26154">
    <property type="entry name" value="DUF8042"/>
    <property type="match status" value="1"/>
</dbReference>
<evidence type="ECO:0000313" key="2">
    <source>
        <dbReference type="EMBL" id="TCL58111.1"/>
    </source>
</evidence>
<dbReference type="STRING" id="1469948.GCA_000732725_02347"/>
<dbReference type="Proteomes" id="UP000295718">
    <property type="component" value="Unassembled WGS sequence"/>
</dbReference>
<organism evidence="2 3">
    <name type="scientific">Kineothrix alysoides</name>
    <dbReference type="NCBI Taxonomy" id="1469948"/>
    <lineage>
        <taxon>Bacteria</taxon>
        <taxon>Bacillati</taxon>
        <taxon>Bacillota</taxon>
        <taxon>Clostridia</taxon>
        <taxon>Lachnospirales</taxon>
        <taxon>Lachnospiraceae</taxon>
        <taxon>Kineothrix</taxon>
    </lineage>
</organism>